<dbReference type="EMBL" id="CP013099">
    <property type="protein sequence ID" value="ALP52011.1"/>
    <property type="molecule type" value="Genomic_DNA"/>
</dbReference>
<sequence>MSKQASDLVKGIAKLASLPEVCVRVNELVDDPRSSAADIGRVISRDTALTAQLLRMANSAFYNFPSKVNSISRAITVVGERELRYLVLALSAVRTFSQIPVEIINMASFWRHSVYCGVLARLVASHCHVLHAERLFVAGLLHDVGMLVMMNRAPEQAKQALSRSEQEGRELPQVERELFGFDHADVGQALLQQWSIPAALCETVGCHHDVGRAEEARLDAAIVHIANVMANRAELPADHSGPVPQVDALAWQITGLNEEKITAIGDEAGPLFAESWSMIQPIVRHA</sequence>
<dbReference type="Proteomes" id="UP000055136">
    <property type="component" value="Chromosome"/>
</dbReference>
<dbReference type="PANTHER" id="PTHR33525:SF3">
    <property type="entry name" value="RIBONUCLEASE Y"/>
    <property type="match status" value="1"/>
</dbReference>
<dbReference type="CDD" id="cd00077">
    <property type="entry name" value="HDc"/>
    <property type="match status" value="1"/>
</dbReference>
<proteinExistence type="predicted"/>
<name>A0A0S2TA43_9GAMM</name>
<evidence type="ECO:0000313" key="3">
    <source>
        <dbReference type="Proteomes" id="UP000055136"/>
    </source>
</evidence>
<feature type="domain" description="HDOD" evidence="1">
    <location>
        <begin position="15"/>
        <end position="210"/>
    </location>
</feature>
<dbReference type="InterPro" id="IPR052340">
    <property type="entry name" value="RNase_Y/CdgJ"/>
</dbReference>
<protein>
    <recommendedName>
        <fullName evidence="1">HDOD domain-containing protein</fullName>
    </recommendedName>
</protein>
<gene>
    <name evidence="2" type="ORF">Tel_02020</name>
</gene>
<dbReference type="Pfam" id="PF08668">
    <property type="entry name" value="HDOD"/>
    <property type="match status" value="1"/>
</dbReference>
<dbReference type="PROSITE" id="PS51833">
    <property type="entry name" value="HDOD"/>
    <property type="match status" value="1"/>
</dbReference>
<dbReference type="STRING" id="1748243.Tel_02020"/>
<evidence type="ECO:0000313" key="2">
    <source>
        <dbReference type="EMBL" id="ALP52011.1"/>
    </source>
</evidence>
<dbReference type="PANTHER" id="PTHR33525">
    <property type="match status" value="1"/>
</dbReference>
<dbReference type="InterPro" id="IPR013976">
    <property type="entry name" value="HDOD"/>
</dbReference>
<organism evidence="2 3">
    <name type="scientific">Candidatus Tenderia electrophaga</name>
    <dbReference type="NCBI Taxonomy" id="1748243"/>
    <lineage>
        <taxon>Bacteria</taxon>
        <taxon>Pseudomonadati</taxon>
        <taxon>Pseudomonadota</taxon>
        <taxon>Gammaproteobacteria</taxon>
        <taxon>Candidatus Tenderiales</taxon>
        <taxon>Candidatus Tenderiaceae</taxon>
        <taxon>Candidatus Tenderia</taxon>
    </lineage>
</organism>
<accession>A0A0S2TA43</accession>
<dbReference type="SUPFAM" id="SSF109604">
    <property type="entry name" value="HD-domain/PDEase-like"/>
    <property type="match status" value="1"/>
</dbReference>
<reference evidence="2" key="1">
    <citation type="submission" date="2015-10" db="EMBL/GenBank/DDBJ databases">
        <title>Description of Candidatus Tenderia electrophaga gen. nov, sp. nov., an Uncultivated Electroautotroph from a Biocathode Enrichment.</title>
        <authorList>
            <person name="Eddie B.J."/>
            <person name="Malanoski A.P."/>
            <person name="Wang Z."/>
            <person name="Hall R.J."/>
            <person name="Oh S.D."/>
            <person name="Heiner C."/>
            <person name="Lin B."/>
            <person name="Strycharz-Glaven S.M."/>
        </authorList>
    </citation>
    <scope>NUCLEOTIDE SEQUENCE [LARGE SCALE GENOMIC DNA]</scope>
    <source>
        <strain evidence="2">NRL1</strain>
    </source>
</reference>
<keyword evidence="3" id="KW-1185">Reference proteome</keyword>
<dbReference type="Gene3D" id="1.10.3210.10">
    <property type="entry name" value="Hypothetical protein af1432"/>
    <property type="match status" value="1"/>
</dbReference>
<dbReference type="KEGG" id="tee:Tel_02020"/>
<dbReference type="InterPro" id="IPR003607">
    <property type="entry name" value="HD/PDEase_dom"/>
</dbReference>
<dbReference type="AlphaFoldDB" id="A0A0S2TA43"/>
<evidence type="ECO:0000259" key="1">
    <source>
        <dbReference type="PROSITE" id="PS51833"/>
    </source>
</evidence>